<dbReference type="RefSeq" id="XP_065964273.1">
    <property type="nucleotide sequence ID" value="XM_066105646.1"/>
</dbReference>
<comment type="caution">
    <text evidence="2">The sequence shown here is derived from an EMBL/GenBank/DDBJ whole genome shotgun (WGS) entry which is preliminary data.</text>
</comment>
<name>A0A834S3D7_9PLEO</name>
<dbReference type="GeneID" id="90955524"/>
<feature type="compositionally biased region" description="Basic and acidic residues" evidence="1">
    <location>
        <begin position="12"/>
        <end position="31"/>
    </location>
</feature>
<feature type="region of interest" description="Disordered" evidence="1">
    <location>
        <begin position="1"/>
        <end position="31"/>
    </location>
</feature>
<dbReference type="EMBL" id="NQIK02000002">
    <property type="protein sequence ID" value="KAF7574782.1"/>
    <property type="molecule type" value="Genomic_DNA"/>
</dbReference>
<evidence type="ECO:0000313" key="3">
    <source>
        <dbReference type="Proteomes" id="UP000245464"/>
    </source>
</evidence>
<organism evidence="2 3">
    <name type="scientific">Pyrenophora tritici-repentis</name>
    <dbReference type="NCBI Taxonomy" id="45151"/>
    <lineage>
        <taxon>Eukaryota</taxon>
        <taxon>Fungi</taxon>
        <taxon>Dikarya</taxon>
        <taxon>Ascomycota</taxon>
        <taxon>Pezizomycotina</taxon>
        <taxon>Dothideomycetes</taxon>
        <taxon>Pleosporomycetidae</taxon>
        <taxon>Pleosporales</taxon>
        <taxon>Pleosporineae</taxon>
        <taxon>Pleosporaceae</taxon>
        <taxon>Pyrenophora</taxon>
    </lineage>
</organism>
<dbReference type="Proteomes" id="UP000245464">
    <property type="component" value="Chromosome 2"/>
</dbReference>
<feature type="compositionally biased region" description="Basic residues" evidence="1">
    <location>
        <begin position="1"/>
        <end position="11"/>
    </location>
</feature>
<reference evidence="2" key="1">
    <citation type="journal article" date="2018" name="BMC Genomics">
        <title>Comparative genomics of the wheat fungal pathogen Pyrenophora tritici-repentis reveals chromosomal variations and genome plasticity.</title>
        <authorList>
            <person name="Moolhuijzen P."/>
            <person name="See P.T."/>
            <person name="Hane J.K."/>
            <person name="Shi G."/>
            <person name="Liu Z."/>
            <person name="Oliver R.P."/>
            <person name="Moffat C.S."/>
        </authorList>
    </citation>
    <scope>NUCLEOTIDE SEQUENCE [LARGE SCALE GENOMIC DNA]</scope>
    <source>
        <strain evidence="2">M4</strain>
    </source>
</reference>
<evidence type="ECO:0000256" key="1">
    <source>
        <dbReference type="SAM" id="MobiDB-lite"/>
    </source>
</evidence>
<protein>
    <submittedName>
        <fullName evidence="2">Uncharacterized protein</fullName>
    </submittedName>
</protein>
<sequence length="31" mass="3506">MAPTIMHKKPKQVGEYDPRDGGRKPLPQSDK</sequence>
<dbReference type="AlphaFoldDB" id="A0A834S3D7"/>
<dbReference type="KEGG" id="ptrr:90955524"/>
<gene>
    <name evidence="2" type="ORF">PtrM4_064060</name>
</gene>
<accession>A0A834S3D7</accession>
<proteinExistence type="predicted"/>
<evidence type="ECO:0000313" key="2">
    <source>
        <dbReference type="EMBL" id="KAF7574782.1"/>
    </source>
</evidence>